<evidence type="ECO:0000256" key="1">
    <source>
        <dbReference type="SAM" id="SignalP"/>
    </source>
</evidence>
<dbReference type="RefSeq" id="WP_114957343.1">
    <property type="nucleotide sequence ID" value="NZ_JBHSJF010000002.1"/>
</dbReference>
<dbReference type="EMBL" id="JBHSJF010000002">
    <property type="protein sequence ID" value="MFC5066928.1"/>
    <property type="molecule type" value="Genomic_DNA"/>
</dbReference>
<feature type="chain" id="PRO_5047421515" evidence="1">
    <location>
        <begin position="35"/>
        <end position="339"/>
    </location>
</feature>
<accession>A0ABV9YYP0</accession>
<reference evidence="3" key="1">
    <citation type="journal article" date="2019" name="Int. J. Syst. Evol. Microbiol.">
        <title>The Global Catalogue of Microorganisms (GCM) 10K type strain sequencing project: providing services to taxonomists for standard genome sequencing and annotation.</title>
        <authorList>
            <consortium name="The Broad Institute Genomics Platform"/>
            <consortium name="The Broad Institute Genome Sequencing Center for Infectious Disease"/>
            <person name="Wu L."/>
            <person name="Ma J."/>
        </authorList>
    </citation>
    <scope>NUCLEOTIDE SEQUENCE [LARGE SCALE GENOMIC DNA]</scope>
    <source>
        <strain evidence="3">CGMCC 1.16444</strain>
    </source>
</reference>
<proteinExistence type="predicted"/>
<dbReference type="Gene3D" id="3.40.50.1000">
    <property type="entry name" value="HAD superfamily/HAD-like"/>
    <property type="match status" value="1"/>
</dbReference>
<dbReference type="Proteomes" id="UP001595796">
    <property type="component" value="Unassembled WGS sequence"/>
</dbReference>
<dbReference type="Pfam" id="PF12710">
    <property type="entry name" value="HAD"/>
    <property type="match status" value="1"/>
</dbReference>
<evidence type="ECO:0000313" key="3">
    <source>
        <dbReference type="Proteomes" id="UP001595796"/>
    </source>
</evidence>
<evidence type="ECO:0000313" key="2">
    <source>
        <dbReference type="EMBL" id="MFC5066928.1"/>
    </source>
</evidence>
<comment type="caution">
    <text evidence="2">The sequence shown here is derived from an EMBL/GenBank/DDBJ whole genome shotgun (WGS) entry which is preliminary data.</text>
</comment>
<keyword evidence="3" id="KW-1185">Reference proteome</keyword>
<dbReference type="GO" id="GO:0016787">
    <property type="term" value="F:hydrolase activity"/>
    <property type="evidence" value="ECO:0007669"/>
    <property type="project" value="UniProtKB-KW"/>
</dbReference>
<dbReference type="InterPro" id="IPR023214">
    <property type="entry name" value="HAD_sf"/>
</dbReference>
<gene>
    <name evidence="2" type="ORF">ACFPFW_02750</name>
</gene>
<name>A0ABV9YYP0_9HYPH</name>
<feature type="signal peptide" evidence="1">
    <location>
        <begin position="1"/>
        <end position="34"/>
    </location>
</feature>
<sequence>MSYAFRIRTFPGFQALLAAVVSAIVSLGAFGAYAQTDPLPSWNEGVTKQAILDFVVASSTQNNPGFVPPAERIAVFDMDGTLIPERPMPAAIVPILADLKQAVVKNPILQEKPAISALLKGDQAGVLAAGQQGINDIIAAVADGKTTEEVAANVATLMHGAVHPKFDVPFSKAVYQPMMEVLALLRANGFSTWICSGSPVLFTRQMAEEMFGIPPHQVMGSNLETKFVERNGRSVLVFDSLIDHLNDRKGKPVTLNLVLGTRPVFVAGNEGGRGDIAMMRWSKDRVGPSFQLLIDHDDAAREFSYEESDNYSLDAAGKYGFHVVSIRADWKTVVAPAGN</sequence>
<protein>
    <submittedName>
        <fullName evidence="2">HAD family hydrolase</fullName>
    </submittedName>
</protein>
<keyword evidence="1" id="KW-0732">Signal</keyword>
<dbReference type="InterPro" id="IPR036412">
    <property type="entry name" value="HAD-like_sf"/>
</dbReference>
<keyword evidence="2" id="KW-0378">Hydrolase</keyword>
<organism evidence="2 3">
    <name type="scientific">Flaviflagellibacter deserti</name>
    <dbReference type="NCBI Taxonomy" id="2267266"/>
    <lineage>
        <taxon>Bacteria</taxon>
        <taxon>Pseudomonadati</taxon>
        <taxon>Pseudomonadota</taxon>
        <taxon>Alphaproteobacteria</taxon>
        <taxon>Hyphomicrobiales</taxon>
        <taxon>Flaviflagellibacter</taxon>
    </lineage>
</organism>
<dbReference type="SUPFAM" id="SSF56784">
    <property type="entry name" value="HAD-like"/>
    <property type="match status" value="1"/>
</dbReference>